<gene>
    <name evidence="7" type="ORF">LS64_009920</name>
</gene>
<dbReference type="GO" id="GO:0003899">
    <property type="term" value="F:DNA-directed RNA polymerase activity"/>
    <property type="evidence" value="ECO:0007669"/>
    <property type="project" value="InterPro"/>
</dbReference>
<dbReference type="STRING" id="1548018.LS64_09100"/>
<dbReference type="InterPro" id="IPR013325">
    <property type="entry name" value="RNA_pol_sigma_r2"/>
</dbReference>
<dbReference type="NCBIfam" id="TIGR02937">
    <property type="entry name" value="sigma70-ECF"/>
    <property type="match status" value="1"/>
</dbReference>
<keyword evidence="2" id="KW-0731">Sigma factor</keyword>
<evidence type="ECO:0000313" key="8">
    <source>
        <dbReference type="Proteomes" id="UP000029714"/>
    </source>
</evidence>
<reference evidence="7 8" key="2">
    <citation type="journal article" date="2016" name="Infect. Immun.">
        <title>Helicobacter saguini, a Novel Helicobacter Isolated from Cotton-Top Tamarins with Ulcerative Colitis, Has Proinflammatory Properties and Induces Typhlocolitis and Dysplasia in Gnotobiotic IL-10-/- Mice.</title>
        <authorList>
            <person name="Shen Z."/>
            <person name="Mannion A."/>
            <person name="Whary M.T."/>
            <person name="Muthupalani S."/>
            <person name="Sheh A."/>
            <person name="Feng Y."/>
            <person name="Gong G."/>
            <person name="Vandamme P."/>
            <person name="Holcombe H.R."/>
            <person name="Paster B.J."/>
            <person name="Fox J.G."/>
        </authorList>
    </citation>
    <scope>NUCLEOTIDE SEQUENCE [LARGE SCALE GENOMIC DNA]</scope>
    <source>
        <strain evidence="7 8">MIT 97-6194</strain>
    </source>
</reference>
<dbReference type="InterPro" id="IPR007630">
    <property type="entry name" value="RNA_pol_sigma70_r4"/>
</dbReference>
<dbReference type="AlphaFoldDB" id="A0A347VNT0"/>
<dbReference type="Proteomes" id="UP000029714">
    <property type="component" value="Unassembled WGS sequence"/>
</dbReference>
<accession>A0A347VNT0</accession>
<keyword evidence="8" id="KW-1185">Reference proteome</keyword>
<evidence type="ECO:0000256" key="1">
    <source>
        <dbReference type="ARBA" id="ARBA00023015"/>
    </source>
</evidence>
<feature type="domain" description="RNA polymerase sigma-70 region 4" evidence="6">
    <location>
        <begin position="184"/>
        <end position="233"/>
    </location>
</feature>
<protein>
    <submittedName>
        <fullName evidence="7">RNA polymerase sigma factor FliA</fullName>
    </submittedName>
</protein>
<dbReference type="NCBIfam" id="TIGR02479">
    <property type="entry name" value="FliA_WhiG"/>
    <property type="match status" value="1"/>
</dbReference>
<dbReference type="EMBL" id="JRMP02000018">
    <property type="protein sequence ID" value="TLD92731.1"/>
    <property type="molecule type" value="Genomic_DNA"/>
</dbReference>
<name>A0A347VNT0_9HELI</name>
<evidence type="ECO:0000256" key="2">
    <source>
        <dbReference type="ARBA" id="ARBA00023082"/>
    </source>
</evidence>
<dbReference type="NCBIfam" id="NF005413">
    <property type="entry name" value="PRK06986.1"/>
    <property type="match status" value="1"/>
</dbReference>
<reference evidence="7 8" key="1">
    <citation type="journal article" date="2014" name="Genome Announc.">
        <title>Draft genome sequences of eight enterohepatic helicobacter species isolated from both laboratory and wild rodents.</title>
        <authorList>
            <person name="Sheh A."/>
            <person name="Shen Z."/>
            <person name="Fox J.G."/>
        </authorList>
    </citation>
    <scope>NUCLEOTIDE SEQUENCE [LARGE SCALE GENOMIC DNA]</scope>
    <source>
        <strain evidence="7 8">MIT 97-6194</strain>
    </source>
</reference>
<dbReference type="CDD" id="cd06171">
    <property type="entry name" value="Sigma70_r4"/>
    <property type="match status" value="1"/>
</dbReference>
<organism evidence="7 8">
    <name type="scientific">Helicobacter saguini</name>
    <dbReference type="NCBI Taxonomy" id="1548018"/>
    <lineage>
        <taxon>Bacteria</taxon>
        <taxon>Pseudomonadati</taxon>
        <taxon>Campylobacterota</taxon>
        <taxon>Epsilonproteobacteria</taxon>
        <taxon>Campylobacterales</taxon>
        <taxon>Helicobacteraceae</taxon>
        <taxon>Helicobacter</taxon>
    </lineage>
</organism>
<dbReference type="GO" id="GO:0006352">
    <property type="term" value="P:DNA-templated transcription initiation"/>
    <property type="evidence" value="ECO:0007669"/>
    <property type="project" value="InterPro"/>
</dbReference>
<dbReference type="PANTHER" id="PTHR30385:SF7">
    <property type="entry name" value="RNA POLYMERASE SIGMA FACTOR FLIA"/>
    <property type="match status" value="1"/>
</dbReference>
<evidence type="ECO:0000256" key="4">
    <source>
        <dbReference type="ARBA" id="ARBA00023163"/>
    </source>
</evidence>
<dbReference type="Pfam" id="PF04542">
    <property type="entry name" value="Sigma70_r2"/>
    <property type="match status" value="1"/>
</dbReference>
<dbReference type="PRINTS" id="PR00046">
    <property type="entry name" value="SIGMA70FCT"/>
</dbReference>
<evidence type="ECO:0000256" key="3">
    <source>
        <dbReference type="ARBA" id="ARBA00023125"/>
    </source>
</evidence>
<keyword evidence="4" id="KW-0804">Transcription</keyword>
<dbReference type="PANTHER" id="PTHR30385">
    <property type="entry name" value="SIGMA FACTOR F FLAGELLAR"/>
    <property type="match status" value="1"/>
</dbReference>
<dbReference type="GO" id="GO:0003677">
    <property type="term" value="F:DNA binding"/>
    <property type="evidence" value="ECO:0007669"/>
    <property type="project" value="UniProtKB-KW"/>
</dbReference>
<keyword evidence="1" id="KW-0805">Transcription regulation</keyword>
<dbReference type="InterPro" id="IPR013324">
    <property type="entry name" value="RNA_pol_sigma_r3/r4-like"/>
</dbReference>
<dbReference type="Gene3D" id="1.20.140.160">
    <property type="match status" value="1"/>
</dbReference>
<sequence>MQQALNTQVKAQGAYGEYLKNSQDELALQYLPAVKAMAFRLKERLPSSIDMNDLVSIGTEELIKLARRYDASINDSFWGYAKTRVNGAMLDYLRSLDVVSRSSRKLIKQIEVEVSKYFNEYEEEPSDEYLAKVLNEDIEKIAQAKLAVDIYAVVPLDEQFNALEDGDILQYCEQKELVDLIHKVLHKLPERDQLVIQLYYLEELSLNEISEILNITESRISQISKEVIKKIRKEIGEANG</sequence>
<dbReference type="InterPro" id="IPR000943">
    <property type="entry name" value="RNA_pol_sigma70"/>
</dbReference>
<dbReference type="SUPFAM" id="SSF88659">
    <property type="entry name" value="Sigma3 and sigma4 domains of RNA polymerase sigma factors"/>
    <property type="match status" value="2"/>
</dbReference>
<dbReference type="RefSeq" id="WP_034572454.1">
    <property type="nucleotide sequence ID" value="NZ_JRMP02000018.1"/>
</dbReference>
<dbReference type="GO" id="GO:0016987">
    <property type="term" value="F:sigma factor activity"/>
    <property type="evidence" value="ECO:0007669"/>
    <property type="project" value="UniProtKB-KW"/>
</dbReference>
<evidence type="ECO:0000313" key="7">
    <source>
        <dbReference type="EMBL" id="TLD92731.1"/>
    </source>
</evidence>
<dbReference type="SUPFAM" id="SSF88946">
    <property type="entry name" value="Sigma2 domain of RNA polymerase sigma factors"/>
    <property type="match status" value="1"/>
</dbReference>
<evidence type="ECO:0000259" key="6">
    <source>
        <dbReference type="Pfam" id="PF04545"/>
    </source>
</evidence>
<proteinExistence type="predicted"/>
<dbReference type="InterPro" id="IPR014284">
    <property type="entry name" value="RNA_pol_sigma-70_dom"/>
</dbReference>
<dbReference type="InterPro" id="IPR012845">
    <property type="entry name" value="RNA_pol_sigma_FliA_WhiG"/>
</dbReference>
<dbReference type="OrthoDB" id="9799825at2"/>
<dbReference type="InterPro" id="IPR007627">
    <property type="entry name" value="RNA_pol_sigma70_r2"/>
</dbReference>
<evidence type="ECO:0000259" key="5">
    <source>
        <dbReference type="Pfam" id="PF04542"/>
    </source>
</evidence>
<comment type="caution">
    <text evidence="7">The sequence shown here is derived from an EMBL/GenBank/DDBJ whole genome shotgun (WGS) entry which is preliminary data.</text>
</comment>
<feature type="domain" description="RNA polymerase sigma-70 region 2" evidence="5">
    <location>
        <begin position="28"/>
        <end position="96"/>
    </location>
</feature>
<dbReference type="Gene3D" id="1.10.1740.10">
    <property type="match status" value="1"/>
</dbReference>
<keyword evidence="3" id="KW-0238">DNA-binding</keyword>
<dbReference type="Pfam" id="PF04545">
    <property type="entry name" value="Sigma70_r4"/>
    <property type="match status" value="1"/>
</dbReference>